<dbReference type="PANTHER" id="PTHR42901:SF1">
    <property type="entry name" value="ALCOHOL DEHYDROGENASE"/>
    <property type="match status" value="1"/>
</dbReference>
<dbReference type="PANTHER" id="PTHR42901">
    <property type="entry name" value="ALCOHOL DEHYDROGENASE"/>
    <property type="match status" value="1"/>
</dbReference>
<dbReference type="Gene3D" id="3.40.50.720">
    <property type="entry name" value="NAD(P)-binding Rossmann-like Domain"/>
    <property type="match status" value="1"/>
</dbReference>
<reference evidence="5 6" key="1">
    <citation type="submission" date="2015-11" db="EMBL/GenBank/DDBJ databases">
        <title>Aspergillus lentulus strain IFM 54703T.</title>
        <authorList>
            <person name="Kusuya Y."/>
            <person name="Sakai K."/>
            <person name="Kamei K."/>
            <person name="Takahashi H."/>
            <person name="Yaguchi T."/>
        </authorList>
    </citation>
    <scope>NUCLEOTIDE SEQUENCE [LARGE SCALE GENOMIC DNA]</scope>
    <source>
        <strain evidence="5 6">IFM 54703</strain>
    </source>
</reference>
<dbReference type="InterPro" id="IPR002347">
    <property type="entry name" value="SDR_fam"/>
</dbReference>
<sequence length="290" mass="31493">MSLFEAQPRPTKIYHSETYDRIAKYHGFDGQGKVVLITGGASGVGFSIAKAFAAAGVACIAIVSRSGSPQEQAKAALEAAYPSVRVVLFQASVTDSIRMTEILQELGPVDILVLGVAVVHRREKATAITEQELRDAFDTNVIAAFNLTKAYLETPLPASGQKTIINISSAAAQVHTTRRVGYGSSKAAVAQVLQHFAVEQEQEPDGNPVRIFSFHPGAFYTPAVAQHFTKDEHKWDDLALPGDFAVWLAGPQSSFLHGRHLWANWDVDELIGLKERVLQDRGFLTIGLVL</sequence>
<gene>
    <name evidence="5" type="ORF">ALT_5894</name>
</gene>
<evidence type="ECO:0000256" key="2">
    <source>
        <dbReference type="ARBA" id="ARBA00022857"/>
    </source>
</evidence>
<dbReference type="EMBL" id="BCLY01000009">
    <property type="protein sequence ID" value="GAQ08573.1"/>
    <property type="molecule type" value="Genomic_DNA"/>
</dbReference>
<evidence type="ECO:0000313" key="6">
    <source>
        <dbReference type="Proteomes" id="UP000051487"/>
    </source>
</evidence>
<evidence type="ECO:0000313" key="5">
    <source>
        <dbReference type="EMBL" id="GAQ08573.1"/>
    </source>
</evidence>
<keyword evidence="3" id="KW-0560">Oxidoreductase</keyword>
<dbReference type="SUPFAM" id="SSF51735">
    <property type="entry name" value="NAD(P)-binding Rossmann-fold domains"/>
    <property type="match status" value="1"/>
</dbReference>
<dbReference type="GO" id="GO:0016491">
    <property type="term" value="F:oxidoreductase activity"/>
    <property type="evidence" value="ECO:0007669"/>
    <property type="project" value="UniProtKB-KW"/>
</dbReference>
<dbReference type="AlphaFoldDB" id="A0AAN4TBR6"/>
<comment type="caution">
    <text evidence="5">The sequence shown here is derived from an EMBL/GenBank/DDBJ whole genome shotgun (WGS) entry which is preliminary data.</text>
</comment>
<evidence type="ECO:0000256" key="3">
    <source>
        <dbReference type="ARBA" id="ARBA00023002"/>
    </source>
</evidence>
<evidence type="ECO:0000259" key="4">
    <source>
        <dbReference type="SMART" id="SM00822"/>
    </source>
</evidence>
<proteinExistence type="inferred from homology"/>
<dbReference type="GO" id="GO:0044550">
    <property type="term" value="P:secondary metabolite biosynthetic process"/>
    <property type="evidence" value="ECO:0007669"/>
    <property type="project" value="UniProtKB-ARBA"/>
</dbReference>
<dbReference type="InterPro" id="IPR020904">
    <property type="entry name" value="Sc_DH/Rdtase_CS"/>
</dbReference>
<keyword evidence="2" id="KW-0521">NADP</keyword>
<organism evidence="5 6">
    <name type="scientific">Aspergillus lentulus</name>
    <dbReference type="NCBI Taxonomy" id="293939"/>
    <lineage>
        <taxon>Eukaryota</taxon>
        <taxon>Fungi</taxon>
        <taxon>Dikarya</taxon>
        <taxon>Ascomycota</taxon>
        <taxon>Pezizomycotina</taxon>
        <taxon>Eurotiomycetes</taxon>
        <taxon>Eurotiomycetidae</taxon>
        <taxon>Eurotiales</taxon>
        <taxon>Aspergillaceae</taxon>
        <taxon>Aspergillus</taxon>
        <taxon>Aspergillus subgen. Fumigati</taxon>
    </lineage>
</organism>
<dbReference type="InterPro" id="IPR036291">
    <property type="entry name" value="NAD(P)-bd_dom_sf"/>
</dbReference>
<dbReference type="SMART" id="SM00822">
    <property type="entry name" value="PKS_KR"/>
    <property type="match status" value="1"/>
</dbReference>
<evidence type="ECO:0000256" key="1">
    <source>
        <dbReference type="ARBA" id="ARBA00006484"/>
    </source>
</evidence>
<accession>A0AAN4TBR6</accession>
<dbReference type="Pfam" id="PF00106">
    <property type="entry name" value="adh_short"/>
    <property type="match status" value="1"/>
</dbReference>
<comment type="similarity">
    <text evidence="1">Belongs to the short-chain dehydrogenases/reductases (SDR) family.</text>
</comment>
<dbReference type="CDD" id="cd05233">
    <property type="entry name" value="SDR_c"/>
    <property type="match status" value="1"/>
</dbReference>
<dbReference type="PRINTS" id="PR00081">
    <property type="entry name" value="GDHRDH"/>
</dbReference>
<feature type="domain" description="Ketoreductase" evidence="4">
    <location>
        <begin position="33"/>
        <end position="238"/>
    </location>
</feature>
<dbReference type="InterPro" id="IPR057326">
    <property type="entry name" value="KR_dom"/>
</dbReference>
<dbReference type="PROSITE" id="PS00061">
    <property type="entry name" value="ADH_SHORT"/>
    <property type="match status" value="1"/>
</dbReference>
<protein>
    <submittedName>
        <fullName evidence="5">3-dehydrosphinganine reductase TSC10A</fullName>
    </submittedName>
</protein>
<dbReference type="Proteomes" id="UP000051487">
    <property type="component" value="Unassembled WGS sequence"/>
</dbReference>
<name>A0AAN4TBR6_ASPLE</name>